<dbReference type="AlphaFoldDB" id="A0A3A4ZAN5"/>
<dbReference type="GO" id="GO:0016740">
    <property type="term" value="F:transferase activity"/>
    <property type="evidence" value="ECO:0007669"/>
    <property type="project" value="InterPro"/>
</dbReference>
<accession>A0A3A4ZAN5</accession>
<dbReference type="EMBL" id="QZJF01000022">
    <property type="protein sequence ID" value="RJR26384.1"/>
    <property type="molecule type" value="Genomic_DNA"/>
</dbReference>
<dbReference type="PANTHER" id="PTHR13691:SF5">
    <property type="entry name" value="LARGE RIBOSOMAL SUBUNIT PROTEIN UL2M"/>
    <property type="match status" value="1"/>
</dbReference>
<evidence type="ECO:0000256" key="2">
    <source>
        <dbReference type="ARBA" id="ARBA00022980"/>
    </source>
</evidence>
<feature type="domain" description="Large ribosomal subunit protein uL2 C-terminal" evidence="6">
    <location>
        <begin position="121"/>
        <end position="252"/>
    </location>
</feature>
<dbReference type="InterPro" id="IPR022669">
    <property type="entry name" value="Ribosomal_uL2_C"/>
</dbReference>
<dbReference type="SUPFAM" id="SSF50104">
    <property type="entry name" value="Translation proteins SH3-like domain"/>
    <property type="match status" value="1"/>
</dbReference>
<protein>
    <recommendedName>
        <fullName evidence="4">50S ribosomal protein L2</fullName>
    </recommendedName>
</protein>
<evidence type="ECO:0000256" key="1">
    <source>
        <dbReference type="ARBA" id="ARBA00005636"/>
    </source>
</evidence>
<dbReference type="NCBIfam" id="TIGR01171">
    <property type="entry name" value="rplB_bact"/>
    <property type="match status" value="1"/>
</dbReference>
<dbReference type="InterPro" id="IPR008991">
    <property type="entry name" value="Translation_prot_SH3-like_sf"/>
</dbReference>
<dbReference type="FunFam" id="2.30.30.30:FF:000001">
    <property type="entry name" value="50S ribosomal protein L2"/>
    <property type="match status" value="1"/>
</dbReference>
<feature type="compositionally biased region" description="Basic residues" evidence="5">
    <location>
        <begin position="249"/>
        <end position="276"/>
    </location>
</feature>
<dbReference type="InterPro" id="IPR012340">
    <property type="entry name" value="NA-bd_OB-fold"/>
</dbReference>
<dbReference type="Proteomes" id="UP000265540">
    <property type="component" value="Unassembled WGS sequence"/>
</dbReference>
<evidence type="ECO:0000313" key="9">
    <source>
        <dbReference type="Proteomes" id="UP000265540"/>
    </source>
</evidence>
<dbReference type="InterPro" id="IPR014722">
    <property type="entry name" value="Rib_uL2_dom2"/>
</dbReference>
<dbReference type="SUPFAM" id="SSF50249">
    <property type="entry name" value="Nucleic acid-binding proteins"/>
    <property type="match status" value="1"/>
</dbReference>
<evidence type="ECO:0000259" key="6">
    <source>
        <dbReference type="SMART" id="SM01382"/>
    </source>
</evidence>
<comment type="caution">
    <text evidence="8">The sequence shown here is derived from an EMBL/GenBank/DDBJ whole genome shotgun (WGS) entry which is preliminary data.</text>
</comment>
<reference evidence="8 9" key="1">
    <citation type="journal article" date="2017" name="ISME J.">
        <title>Energy and carbon metabolisms in a deep terrestrial subsurface fluid microbial community.</title>
        <authorList>
            <person name="Momper L."/>
            <person name="Jungbluth S.P."/>
            <person name="Lee M.D."/>
            <person name="Amend J.P."/>
        </authorList>
    </citation>
    <scope>NUCLEOTIDE SEQUENCE [LARGE SCALE GENOMIC DNA]</scope>
    <source>
        <strain evidence="8">SURF_46</strain>
    </source>
</reference>
<evidence type="ECO:0000256" key="5">
    <source>
        <dbReference type="SAM" id="MobiDB-lite"/>
    </source>
</evidence>
<dbReference type="GO" id="GO:0003735">
    <property type="term" value="F:structural constituent of ribosome"/>
    <property type="evidence" value="ECO:0007669"/>
    <property type="project" value="InterPro"/>
</dbReference>
<dbReference type="InterPro" id="IPR014726">
    <property type="entry name" value="Ribosomal_uL2_dom3"/>
</dbReference>
<sequence>MIKKHKPVTQSTRFRKSLVIETTVDKPHKKLTTSLLGSSGRSRGRVSVRHKERGSRKRYRLIDFKRDKRDIPAKVATIEYDPNRGPNIALLNYADGEKRYILAPEELKVGMTVISGESVDPTVGNAMPLSVVPLGSQVHNVEINPGGGGKLARGAGGSVQVLAREGDFVNLKLPSGEVKKISGRCYATMGVLGNMDLRNVRLGKAGRNRHLGVRPTVRGVAMGNPKKDHPHAGSYKTTGIGMSSPKTPWGKKARGVRTRKRKQTDHTIVKSRHSKK</sequence>
<proteinExistence type="inferred from homology"/>
<dbReference type="InterPro" id="IPR022666">
    <property type="entry name" value="Ribosomal_uL2_RNA-bd_dom"/>
</dbReference>
<dbReference type="GO" id="GO:0003723">
    <property type="term" value="F:RNA binding"/>
    <property type="evidence" value="ECO:0007669"/>
    <property type="project" value="InterPro"/>
</dbReference>
<dbReference type="Pfam" id="PF00181">
    <property type="entry name" value="Ribosomal_L2_N"/>
    <property type="match status" value="1"/>
</dbReference>
<feature type="region of interest" description="Disordered" evidence="5">
    <location>
        <begin position="218"/>
        <end position="276"/>
    </location>
</feature>
<comment type="similarity">
    <text evidence="1">Belongs to the universal ribosomal protein uL2 family.</text>
</comment>
<dbReference type="Gene3D" id="4.10.950.10">
    <property type="entry name" value="Ribosomal protein L2, domain 3"/>
    <property type="match status" value="1"/>
</dbReference>
<keyword evidence="3" id="KW-0687">Ribonucleoprotein</keyword>
<evidence type="ECO:0000259" key="7">
    <source>
        <dbReference type="SMART" id="SM01383"/>
    </source>
</evidence>
<keyword evidence="2 8" id="KW-0689">Ribosomal protein</keyword>
<dbReference type="InterPro" id="IPR002171">
    <property type="entry name" value="Ribosomal_uL2"/>
</dbReference>
<dbReference type="SMART" id="SM01383">
    <property type="entry name" value="Ribosomal_L2"/>
    <property type="match status" value="1"/>
</dbReference>
<evidence type="ECO:0000256" key="3">
    <source>
        <dbReference type="ARBA" id="ARBA00023274"/>
    </source>
</evidence>
<dbReference type="GO" id="GO:0015934">
    <property type="term" value="C:large ribosomal subunit"/>
    <property type="evidence" value="ECO:0007669"/>
    <property type="project" value="InterPro"/>
</dbReference>
<feature type="domain" description="Large ribosomal subunit protein uL2 RNA-binding" evidence="7">
    <location>
        <begin position="40"/>
        <end position="115"/>
    </location>
</feature>
<dbReference type="Pfam" id="PF03947">
    <property type="entry name" value="Ribosomal_L2_C"/>
    <property type="match status" value="1"/>
</dbReference>
<feature type="compositionally biased region" description="Polar residues" evidence="5">
    <location>
        <begin position="235"/>
        <end position="246"/>
    </location>
</feature>
<dbReference type="SMART" id="SM01382">
    <property type="entry name" value="Ribosomal_L2_C"/>
    <property type="match status" value="1"/>
</dbReference>
<organism evidence="8 9">
    <name type="scientific">candidate division WWE3 bacterium</name>
    <dbReference type="NCBI Taxonomy" id="2053526"/>
    <lineage>
        <taxon>Bacteria</taxon>
        <taxon>Katanobacteria</taxon>
    </lineage>
</organism>
<dbReference type="GO" id="GO:0002181">
    <property type="term" value="P:cytoplasmic translation"/>
    <property type="evidence" value="ECO:0007669"/>
    <property type="project" value="TreeGrafter"/>
</dbReference>
<dbReference type="Gene3D" id="2.40.50.140">
    <property type="entry name" value="Nucleic acid-binding proteins"/>
    <property type="match status" value="1"/>
</dbReference>
<gene>
    <name evidence="8" type="primary">rplB</name>
    <name evidence="8" type="ORF">C4561_05335</name>
</gene>
<dbReference type="InterPro" id="IPR005880">
    <property type="entry name" value="Ribosomal_uL2_bac/org-type"/>
</dbReference>
<name>A0A3A4ZAN5_UNCKA</name>
<evidence type="ECO:0000313" key="8">
    <source>
        <dbReference type="EMBL" id="RJR26384.1"/>
    </source>
</evidence>
<dbReference type="PIRSF" id="PIRSF002158">
    <property type="entry name" value="Ribosomal_L2"/>
    <property type="match status" value="1"/>
</dbReference>
<evidence type="ECO:0000256" key="4">
    <source>
        <dbReference type="ARBA" id="ARBA00035459"/>
    </source>
</evidence>
<dbReference type="PANTHER" id="PTHR13691">
    <property type="entry name" value="RIBOSOMAL PROTEIN L2"/>
    <property type="match status" value="1"/>
</dbReference>
<dbReference type="Gene3D" id="2.30.30.30">
    <property type="match status" value="1"/>
</dbReference>